<keyword evidence="6 11" id="KW-0812">Transmembrane</keyword>
<dbReference type="InterPro" id="IPR055270">
    <property type="entry name" value="Glyco_tran_10_C"/>
</dbReference>
<evidence type="ECO:0000256" key="3">
    <source>
        <dbReference type="ARBA" id="ARBA00008919"/>
    </source>
</evidence>
<keyword evidence="8 11" id="KW-1133">Transmembrane helix</keyword>
<evidence type="ECO:0000256" key="10">
    <source>
        <dbReference type="ARBA" id="ARBA00023180"/>
    </source>
</evidence>
<evidence type="ECO:0000256" key="5">
    <source>
        <dbReference type="ARBA" id="ARBA00022679"/>
    </source>
</evidence>
<evidence type="ECO:0000256" key="2">
    <source>
        <dbReference type="ARBA" id="ARBA00004922"/>
    </source>
</evidence>
<dbReference type="Proteomes" id="UP001642483">
    <property type="component" value="Unassembled WGS sequence"/>
</dbReference>
<dbReference type="EMBL" id="CAWYQH010000098">
    <property type="protein sequence ID" value="CAK8684795.1"/>
    <property type="molecule type" value="Genomic_DNA"/>
</dbReference>
<evidence type="ECO:0000256" key="6">
    <source>
        <dbReference type="ARBA" id="ARBA00022692"/>
    </source>
</evidence>
<evidence type="ECO:0000259" key="12">
    <source>
        <dbReference type="Pfam" id="PF00852"/>
    </source>
</evidence>
<reference evidence="14 15" key="1">
    <citation type="submission" date="2024-02" db="EMBL/GenBank/DDBJ databases">
        <authorList>
            <person name="Daric V."/>
            <person name="Darras S."/>
        </authorList>
    </citation>
    <scope>NUCLEOTIDE SEQUENCE [LARGE SCALE GENOMIC DNA]</scope>
</reference>
<keyword evidence="11" id="KW-0333">Golgi apparatus</keyword>
<evidence type="ECO:0000313" key="15">
    <source>
        <dbReference type="Proteomes" id="UP001642483"/>
    </source>
</evidence>
<evidence type="ECO:0000313" key="14">
    <source>
        <dbReference type="EMBL" id="CAK8684795.1"/>
    </source>
</evidence>
<comment type="pathway">
    <text evidence="2">Protein modification; protein glycosylation.</text>
</comment>
<dbReference type="SUPFAM" id="SSF53756">
    <property type="entry name" value="UDP-Glycosyltransferase/glycogen phosphorylase"/>
    <property type="match status" value="1"/>
</dbReference>
<dbReference type="Gene3D" id="3.40.50.11660">
    <property type="entry name" value="Glycosyl transferase family 10, C-terminal domain"/>
    <property type="match status" value="1"/>
</dbReference>
<evidence type="ECO:0000259" key="13">
    <source>
        <dbReference type="Pfam" id="PF17039"/>
    </source>
</evidence>
<keyword evidence="7" id="KW-0735">Signal-anchor</keyword>
<keyword evidence="4 11" id="KW-0328">Glycosyltransferase</keyword>
<evidence type="ECO:0000256" key="4">
    <source>
        <dbReference type="ARBA" id="ARBA00022676"/>
    </source>
</evidence>
<comment type="subcellular location">
    <subcellularLocation>
        <location evidence="11">Golgi apparatus</location>
        <location evidence="11">Golgi stack membrane</location>
        <topology evidence="11">Single-pass type II membrane protein</topology>
    </subcellularLocation>
    <subcellularLocation>
        <location evidence="1">Membrane</location>
        <topology evidence="1">Single-pass membrane protein</topology>
    </subcellularLocation>
</comment>
<dbReference type="InterPro" id="IPR031481">
    <property type="entry name" value="Glyco_tran_10_N"/>
</dbReference>
<dbReference type="PANTHER" id="PTHR11929">
    <property type="entry name" value="ALPHA- 1,3 -FUCOSYLTRANSFERASE"/>
    <property type="match status" value="1"/>
</dbReference>
<gene>
    <name evidence="14" type="ORF">CVLEPA_LOCUS15909</name>
</gene>
<sequence length="452" mass="52110">MYKKVSIYTSILLILGAITYVNVSYIMSLFRPLSGPKAPVHTTNPPIYNELRGELTSHSMEDRTTVMSRTSSTMETISSPVASFLDAQNVIAYKGGYAANPHLKRRLDEALSNAGTKYVILMLGWPRSKNGAMTEFECGKCEFTDDITKINDPETKAVVFYYQYLYNKSNSLPKNRRLDQYYVWSAMESPPSLRVLRNMSLTEYDNVFNLTWTYRLLDKGSGNQDEDVEKLIKMKTGVAIWIVSNCDGTKGAKKRILLAQDMVNHGLEVDRRGRCFPENSVPPRGTSTVDLIRKYKFYFAFENSYHCLDYITEKLYKNSFVAGTVPVVWGAEKRDYLAVVPPHSCIFVEDFKSTAELVKYLKYLDKNVTAYREYFKWRTMKPQDMPNYGRQAKFCQLCRILHGINVDNIFNPRYNESYLSIPLFEHPTRPRVVSSLREWLYGPVSKECLDTY</sequence>
<proteinExistence type="inferred from homology"/>
<keyword evidence="9 11" id="KW-0472">Membrane</keyword>
<evidence type="ECO:0000256" key="11">
    <source>
        <dbReference type="RuleBase" id="RU003832"/>
    </source>
</evidence>
<keyword evidence="10" id="KW-0325">Glycoprotein</keyword>
<feature type="transmembrane region" description="Helical" evidence="11">
    <location>
        <begin position="7"/>
        <end position="27"/>
    </location>
</feature>
<evidence type="ECO:0000256" key="7">
    <source>
        <dbReference type="ARBA" id="ARBA00022968"/>
    </source>
</evidence>
<dbReference type="PANTHER" id="PTHR11929:SF145">
    <property type="entry name" value="ALPHA-(1,3)-FUCOSYLTRANSFERASE FUT-1"/>
    <property type="match status" value="1"/>
</dbReference>
<protein>
    <recommendedName>
        <fullName evidence="11">Fucosyltransferase</fullName>
        <ecNumber evidence="11">2.4.1.-</ecNumber>
    </recommendedName>
</protein>
<evidence type="ECO:0000256" key="9">
    <source>
        <dbReference type="ARBA" id="ARBA00023136"/>
    </source>
</evidence>
<comment type="similarity">
    <text evidence="3 11">Belongs to the glycosyltransferase 10 family.</text>
</comment>
<feature type="domain" description="Fucosyltransferase C-terminal" evidence="12">
    <location>
        <begin position="233"/>
        <end position="403"/>
    </location>
</feature>
<name>A0ABP0G3U0_CLALP</name>
<evidence type="ECO:0000256" key="1">
    <source>
        <dbReference type="ARBA" id="ARBA00004167"/>
    </source>
</evidence>
<organism evidence="14 15">
    <name type="scientific">Clavelina lepadiformis</name>
    <name type="common">Light-bulb sea squirt</name>
    <name type="synonym">Ascidia lepadiformis</name>
    <dbReference type="NCBI Taxonomy" id="159417"/>
    <lineage>
        <taxon>Eukaryota</taxon>
        <taxon>Metazoa</taxon>
        <taxon>Chordata</taxon>
        <taxon>Tunicata</taxon>
        <taxon>Ascidiacea</taxon>
        <taxon>Aplousobranchia</taxon>
        <taxon>Clavelinidae</taxon>
        <taxon>Clavelina</taxon>
    </lineage>
</organism>
<accession>A0ABP0G3U0</accession>
<feature type="domain" description="Fucosyltransferase N-terminal" evidence="13">
    <location>
        <begin position="117"/>
        <end position="216"/>
    </location>
</feature>
<dbReference type="Pfam" id="PF17039">
    <property type="entry name" value="Glyco_tran_10_N"/>
    <property type="match status" value="1"/>
</dbReference>
<dbReference type="InterPro" id="IPR001503">
    <property type="entry name" value="Glyco_trans_10"/>
</dbReference>
<evidence type="ECO:0000256" key="8">
    <source>
        <dbReference type="ARBA" id="ARBA00022989"/>
    </source>
</evidence>
<dbReference type="Pfam" id="PF00852">
    <property type="entry name" value="Glyco_transf_10"/>
    <property type="match status" value="1"/>
</dbReference>
<dbReference type="InterPro" id="IPR038577">
    <property type="entry name" value="GT10-like_C_sf"/>
</dbReference>
<keyword evidence="5 11" id="KW-0808">Transferase</keyword>
<keyword evidence="15" id="KW-1185">Reference proteome</keyword>
<dbReference type="EC" id="2.4.1.-" evidence="11"/>
<comment type="caution">
    <text evidence="14">The sequence shown here is derived from an EMBL/GenBank/DDBJ whole genome shotgun (WGS) entry which is preliminary data.</text>
</comment>